<evidence type="ECO:0000259" key="4">
    <source>
        <dbReference type="Pfam" id="PF03358"/>
    </source>
</evidence>
<evidence type="ECO:0000256" key="2">
    <source>
        <dbReference type="ARBA" id="ARBA00022643"/>
    </source>
</evidence>
<keyword evidence="1" id="KW-0285">Flavoprotein</keyword>
<evidence type="ECO:0000256" key="1">
    <source>
        <dbReference type="ARBA" id="ARBA00022630"/>
    </source>
</evidence>
<feature type="domain" description="NADPH-dependent FMN reductase-like" evidence="4">
    <location>
        <begin position="8"/>
        <end position="145"/>
    </location>
</feature>
<evidence type="ECO:0000256" key="3">
    <source>
        <dbReference type="ARBA" id="ARBA00023002"/>
    </source>
</evidence>
<dbReference type="Pfam" id="PF03358">
    <property type="entry name" value="FMN_red"/>
    <property type="match status" value="1"/>
</dbReference>
<dbReference type="AlphaFoldDB" id="A0A2V1HQB0"/>
<evidence type="ECO:0000313" key="5">
    <source>
        <dbReference type="EMBL" id="PVZ93812.1"/>
    </source>
</evidence>
<dbReference type="InterPro" id="IPR051814">
    <property type="entry name" value="NAD(P)H-dep_FMN_reductase"/>
</dbReference>
<dbReference type="GO" id="GO:0016491">
    <property type="term" value="F:oxidoreductase activity"/>
    <property type="evidence" value="ECO:0007669"/>
    <property type="project" value="UniProtKB-KW"/>
</dbReference>
<name>A0A2V1HQB0_9MICO</name>
<dbReference type="PANTHER" id="PTHR43408">
    <property type="entry name" value="FMN REDUCTASE (NADPH)"/>
    <property type="match status" value="1"/>
</dbReference>
<keyword evidence="3" id="KW-0560">Oxidoreductase</keyword>
<evidence type="ECO:0000313" key="6">
    <source>
        <dbReference type="Proteomes" id="UP000244893"/>
    </source>
</evidence>
<dbReference type="InterPro" id="IPR005025">
    <property type="entry name" value="FMN_Rdtase-like_dom"/>
</dbReference>
<dbReference type="Proteomes" id="UP000244893">
    <property type="component" value="Unassembled WGS sequence"/>
</dbReference>
<protein>
    <submittedName>
        <fullName evidence="5">FMN reductase</fullName>
    </submittedName>
</protein>
<dbReference type="Gene3D" id="3.40.50.360">
    <property type="match status" value="1"/>
</dbReference>
<gene>
    <name evidence="5" type="ORF">DDQ50_08465</name>
</gene>
<dbReference type="OrthoDB" id="1643408at2"/>
<dbReference type="EMBL" id="QEOP01000002">
    <property type="protein sequence ID" value="PVZ93812.1"/>
    <property type="molecule type" value="Genomic_DNA"/>
</dbReference>
<dbReference type="PANTHER" id="PTHR43408:SF2">
    <property type="entry name" value="FMN REDUCTASE (NADPH)"/>
    <property type="match status" value="1"/>
</dbReference>
<keyword evidence="6" id="KW-1185">Reference proteome</keyword>
<comment type="caution">
    <text evidence="5">The sequence shown here is derived from an EMBL/GenBank/DDBJ whole genome shotgun (WGS) entry which is preliminary data.</text>
</comment>
<keyword evidence="2" id="KW-0288">FMN</keyword>
<organism evidence="5 6">
    <name type="scientific">Amnibacterium flavum</name>
    <dbReference type="NCBI Taxonomy" id="2173173"/>
    <lineage>
        <taxon>Bacteria</taxon>
        <taxon>Bacillati</taxon>
        <taxon>Actinomycetota</taxon>
        <taxon>Actinomycetes</taxon>
        <taxon>Micrococcales</taxon>
        <taxon>Microbacteriaceae</taxon>
        <taxon>Amnibacterium</taxon>
    </lineage>
</organism>
<dbReference type="SUPFAM" id="SSF52218">
    <property type="entry name" value="Flavoproteins"/>
    <property type="match status" value="1"/>
</dbReference>
<reference evidence="5 6" key="1">
    <citation type="submission" date="2018-05" db="EMBL/GenBank/DDBJ databases">
        <title>Amnibacterium sp. M8JJ-5, whole genome shotgun sequence.</title>
        <authorList>
            <person name="Tuo L."/>
        </authorList>
    </citation>
    <scope>NUCLEOTIDE SEQUENCE [LARGE SCALE GENOMIC DNA]</scope>
    <source>
        <strain evidence="5 6">M8JJ-5</strain>
    </source>
</reference>
<dbReference type="RefSeq" id="WP_116756326.1">
    <property type="nucleotide sequence ID" value="NZ_JBHUEX010000001.1"/>
</dbReference>
<proteinExistence type="predicted"/>
<dbReference type="InterPro" id="IPR029039">
    <property type="entry name" value="Flavoprotein-like_sf"/>
</dbReference>
<sequence length="178" mass="18671">MSTPAALRIVAVSGSPTDPSRTTALVTEIAAALAEALGGTAETIELAGLREELAAGVWRPQLGPSAREALERVESADVLVVGSPAYRATYTGLFKLFFDHVGQLALVDRPVLLSATAGAAGDAALVEHHLRALFAFFQSRVLPIGVPTDDSGFDEDKRVTDALRLRIAAAVERATPLI</sequence>
<accession>A0A2V1HQB0</accession>